<sequence length="149" mass="16746">MMLPTHRPAMASTSNPLQLPSSSATSVLHSSDASPRMRKDAQEVKFGVGRHRDKLEKIRDSLRPYEQPCMADKSVKKDTKYSTGSKCLEENLLNNRQMMLNALTQIHGYKEEAALSALERVNYSSVIAAAEYLDNIGKEARKNVFYQVL</sequence>
<accession>A0A0N4UTI7</accession>
<dbReference type="OrthoDB" id="5849750at2759"/>
<evidence type="ECO:0000313" key="2">
    <source>
        <dbReference type="EMBL" id="VDD85259.1"/>
    </source>
</evidence>
<evidence type="ECO:0000313" key="3">
    <source>
        <dbReference type="Proteomes" id="UP000274131"/>
    </source>
</evidence>
<organism evidence="4">
    <name type="scientific">Enterobius vermicularis</name>
    <name type="common">Human pinworm</name>
    <dbReference type="NCBI Taxonomy" id="51028"/>
    <lineage>
        <taxon>Eukaryota</taxon>
        <taxon>Metazoa</taxon>
        <taxon>Ecdysozoa</taxon>
        <taxon>Nematoda</taxon>
        <taxon>Chromadorea</taxon>
        <taxon>Rhabditida</taxon>
        <taxon>Spirurina</taxon>
        <taxon>Oxyuridomorpha</taxon>
        <taxon>Oxyuroidea</taxon>
        <taxon>Oxyuridae</taxon>
        <taxon>Enterobius</taxon>
    </lineage>
</organism>
<feature type="compositionally biased region" description="Polar residues" evidence="1">
    <location>
        <begin position="11"/>
        <end position="33"/>
    </location>
</feature>
<proteinExistence type="predicted"/>
<evidence type="ECO:0000313" key="4">
    <source>
        <dbReference type="WBParaSite" id="EVEC_0000059901-mRNA-1"/>
    </source>
</evidence>
<feature type="region of interest" description="Disordered" evidence="1">
    <location>
        <begin position="1"/>
        <end position="42"/>
    </location>
</feature>
<dbReference type="AlphaFoldDB" id="A0A0N4UTI7"/>
<dbReference type="WBParaSite" id="EVEC_0000059901-mRNA-1">
    <property type="protein sequence ID" value="EVEC_0000059901-mRNA-1"/>
    <property type="gene ID" value="EVEC_0000059901"/>
</dbReference>
<dbReference type="Proteomes" id="UP000274131">
    <property type="component" value="Unassembled WGS sequence"/>
</dbReference>
<reference evidence="2 3" key="2">
    <citation type="submission" date="2018-10" db="EMBL/GenBank/DDBJ databases">
        <authorList>
            <consortium name="Pathogen Informatics"/>
        </authorList>
    </citation>
    <scope>NUCLEOTIDE SEQUENCE [LARGE SCALE GENOMIC DNA]</scope>
</reference>
<protein>
    <submittedName>
        <fullName evidence="4">LATS2</fullName>
    </submittedName>
</protein>
<gene>
    <name evidence="2" type="ORF">EVEC_LOCUS402</name>
</gene>
<name>A0A0N4UTI7_ENTVE</name>
<evidence type="ECO:0000256" key="1">
    <source>
        <dbReference type="SAM" id="MobiDB-lite"/>
    </source>
</evidence>
<reference evidence="4" key="1">
    <citation type="submission" date="2017-02" db="UniProtKB">
        <authorList>
            <consortium name="WormBaseParasite"/>
        </authorList>
    </citation>
    <scope>IDENTIFICATION</scope>
</reference>
<keyword evidence="3" id="KW-1185">Reference proteome</keyword>
<dbReference type="EMBL" id="UXUI01000522">
    <property type="protein sequence ID" value="VDD85259.1"/>
    <property type="molecule type" value="Genomic_DNA"/>
</dbReference>